<dbReference type="EMBL" id="JBHTCO010000005">
    <property type="protein sequence ID" value="MFC7392823.1"/>
    <property type="molecule type" value="Genomic_DNA"/>
</dbReference>
<accession>A0ABW2PTT6</accession>
<comment type="caution">
    <text evidence="1">The sequence shown here is derived from an EMBL/GenBank/DDBJ whole genome shotgun (WGS) entry which is preliminary data.</text>
</comment>
<reference evidence="2" key="1">
    <citation type="journal article" date="2019" name="Int. J. Syst. Evol. Microbiol.">
        <title>The Global Catalogue of Microorganisms (GCM) 10K type strain sequencing project: providing services to taxonomists for standard genome sequencing and annotation.</title>
        <authorList>
            <consortium name="The Broad Institute Genomics Platform"/>
            <consortium name="The Broad Institute Genome Sequencing Center for Infectious Disease"/>
            <person name="Wu L."/>
            <person name="Ma J."/>
        </authorList>
    </citation>
    <scope>NUCLEOTIDE SEQUENCE [LARGE SCALE GENOMIC DNA]</scope>
    <source>
        <strain evidence="2">CGMCC 1.16305</strain>
    </source>
</reference>
<protein>
    <submittedName>
        <fullName evidence="1">Uncharacterized protein</fullName>
    </submittedName>
</protein>
<organism evidence="1 2">
    <name type="scientific">Scopulibacillus cellulosilyticus</name>
    <dbReference type="NCBI Taxonomy" id="2665665"/>
    <lineage>
        <taxon>Bacteria</taxon>
        <taxon>Bacillati</taxon>
        <taxon>Bacillota</taxon>
        <taxon>Bacilli</taxon>
        <taxon>Bacillales</taxon>
        <taxon>Sporolactobacillaceae</taxon>
        <taxon>Scopulibacillus</taxon>
    </lineage>
</organism>
<dbReference type="Proteomes" id="UP001596505">
    <property type="component" value="Unassembled WGS sequence"/>
</dbReference>
<name>A0ABW2PTT6_9BACL</name>
<evidence type="ECO:0000313" key="2">
    <source>
        <dbReference type="Proteomes" id="UP001596505"/>
    </source>
</evidence>
<keyword evidence="2" id="KW-1185">Reference proteome</keyword>
<sequence>MLFHHEIVSQSICAPEQVLIPEFLLNAIEHLLVVKQDVLCPKSDIYKYYSDKNENQLVLLLNPIDPETVNGFFEVEKKTGVVIEQIFKKIKHDFKHIEYVDLMDLKTESQHKQILFLAEEKEKRLTQAQKTFIEAKNTLNNIYTIYDEATDPDQIQKFINDLYLWVSPLLDEEENKEKDIQSCYFRSQSLFHLTLPFRDIKQKVILKGHYRTGISYCLKVLENKIKQLNQAIIRYHCPLYSNDADMLYLSNQNLAIIDGMDPHRFEPIHPLDKTFNLDEQCIDLKKILLYTKEINDAMSKYNKLLSRATLILHSANVYQKQYQHIMIQNNPGLEKLFKM</sequence>
<dbReference type="RefSeq" id="WP_380965231.1">
    <property type="nucleotide sequence ID" value="NZ_JBHTCO010000005.1"/>
</dbReference>
<proteinExistence type="predicted"/>
<evidence type="ECO:0000313" key="1">
    <source>
        <dbReference type="EMBL" id="MFC7392823.1"/>
    </source>
</evidence>
<gene>
    <name evidence="1" type="ORF">ACFQRG_07460</name>
</gene>